<protein>
    <submittedName>
        <fullName evidence="3">Uncharacterized protein LOC124295532</fullName>
    </submittedName>
</protein>
<evidence type="ECO:0000256" key="1">
    <source>
        <dbReference type="SAM" id="MobiDB-lite"/>
    </source>
</evidence>
<sequence>MRRTKIHRIIANEPATEAGPAGCREYRGADEVGKMGEEEDEALEIQEARPGSLAGLKEGERGGREEDTVHTIQEQEEGRGSGRGEASSWWPTGLFARPRSVSGGRWTTHSSYSVERRTRNVVGK</sequence>
<dbReference type="GeneID" id="124295532"/>
<feature type="region of interest" description="Disordered" evidence="1">
    <location>
        <begin position="47"/>
        <end position="124"/>
    </location>
</feature>
<accession>A0ABM3GNQ5</accession>
<gene>
    <name evidence="3" type="primary">LOC124295532</name>
</gene>
<organism evidence="2 3">
    <name type="scientific">Neodiprion lecontei</name>
    <name type="common">Redheaded pine sawfly</name>
    <dbReference type="NCBI Taxonomy" id="441921"/>
    <lineage>
        <taxon>Eukaryota</taxon>
        <taxon>Metazoa</taxon>
        <taxon>Ecdysozoa</taxon>
        <taxon>Arthropoda</taxon>
        <taxon>Hexapoda</taxon>
        <taxon>Insecta</taxon>
        <taxon>Pterygota</taxon>
        <taxon>Neoptera</taxon>
        <taxon>Endopterygota</taxon>
        <taxon>Hymenoptera</taxon>
        <taxon>Tenthredinoidea</taxon>
        <taxon>Diprionidae</taxon>
        <taxon>Diprioninae</taxon>
        <taxon>Neodiprion</taxon>
    </lineage>
</organism>
<dbReference type="Proteomes" id="UP000829291">
    <property type="component" value="Chromosome 7"/>
</dbReference>
<proteinExistence type="predicted"/>
<name>A0ABM3GNQ5_NEOLC</name>
<dbReference type="RefSeq" id="XP_046601895.1">
    <property type="nucleotide sequence ID" value="XM_046745939.1"/>
</dbReference>
<evidence type="ECO:0000313" key="3">
    <source>
        <dbReference type="RefSeq" id="XP_046601895.1"/>
    </source>
</evidence>
<feature type="compositionally biased region" description="Basic and acidic residues" evidence="1">
    <location>
        <begin position="57"/>
        <end position="69"/>
    </location>
</feature>
<keyword evidence="2" id="KW-1185">Reference proteome</keyword>
<evidence type="ECO:0000313" key="2">
    <source>
        <dbReference type="Proteomes" id="UP000829291"/>
    </source>
</evidence>
<reference evidence="3" key="1">
    <citation type="submission" date="2025-08" db="UniProtKB">
        <authorList>
            <consortium name="RefSeq"/>
        </authorList>
    </citation>
    <scope>IDENTIFICATION</scope>
    <source>
        <tissue evidence="3">Thorax and Abdomen</tissue>
    </source>
</reference>